<gene>
    <name evidence="2" type="ORF">GMA92_09850</name>
</gene>
<name>A0A9X4XFP0_9FIRM</name>
<dbReference type="Gene3D" id="3.40.630.30">
    <property type="match status" value="1"/>
</dbReference>
<dbReference type="Proteomes" id="UP000487649">
    <property type="component" value="Unassembled WGS sequence"/>
</dbReference>
<evidence type="ECO:0000313" key="3">
    <source>
        <dbReference type="Proteomes" id="UP000487649"/>
    </source>
</evidence>
<comment type="caution">
    <text evidence="2">The sequence shown here is derived from an EMBL/GenBank/DDBJ whole genome shotgun (WGS) entry which is preliminary data.</text>
</comment>
<dbReference type="PANTHER" id="PTHR43415:SF3">
    <property type="entry name" value="GNAT-FAMILY ACETYLTRANSFERASE"/>
    <property type="match status" value="1"/>
</dbReference>
<dbReference type="PANTHER" id="PTHR43415">
    <property type="entry name" value="SPERMIDINE N(1)-ACETYLTRANSFERASE"/>
    <property type="match status" value="1"/>
</dbReference>
<dbReference type="Pfam" id="PF13302">
    <property type="entry name" value="Acetyltransf_3"/>
    <property type="match status" value="1"/>
</dbReference>
<evidence type="ECO:0000259" key="1">
    <source>
        <dbReference type="PROSITE" id="PS51186"/>
    </source>
</evidence>
<dbReference type="PROSITE" id="PS51186">
    <property type="entry name" value="GNAT"/>
    <property type="match status" value="1"/>
</dbReference>
<dbReference type="RefSeq" id="WP_006785619.1">
    <property type="nucleotide sequence ID" value="NZ_JAMQUV010000002.1"/>
</dbReference>
<reference evidence="2 3" key="1">
    <citation type="journal article" date="2019" name="Nat. Med.">
        <title>A library of human gut bacterial isolates paired with longitudinal multiomics data enables mechanistic microbiome research.</title>
        <authorList>
            <person name="Poyet M."/>
            <person name="Groussin M."/>
            <person name="Gibbons S.M."/>
            <person name="Avila-Pacheco J."/>
            <person name="Jiang X."/>
            <person name="Kearney S.M."/>
            <person name="Perrotta A.R."/>
            <person name="Berdy B."/>
            <person name="Zhao S."/>
            <person name="Lieberman T.D."/>
            <person name="Swanson P.K."/>
            <person name="Smith M."/>
            <person name="Roesemann S."/>
            <person name="Alexander J.E."/>
            <person name="Rich S.A."/>
            <person name="Livny J."/>
            <person name="Vlamakis H."/>
            <person name="Clish C."/>
            <person name="Bullock K."/>
            <person name="Deik A."/>
            <person name="Scott J."/>
            <person name="Pierce K.A."/>
            <person name="Xavier R.J."/>
            <person name="Alm E.J."/>
        </authorList>
    </citation>
    <scope>NUCLEOTIDE SEQUENCE [LARGE SCALE GENOMIC DNA]</scope>
    <source>
        <strain evidence="2 3">BIOML-A198</strain>
    </source>
</reference>
<dbReference type="EMBL" id="WMQE01000021">
    <property type="protein sequence ID" value="MTK21722.1"/>
    <property type="molecule type" value="Genomic_DNA"/>
</dbReference>
<evidence type="ECO:0000313" key="2">
    <source>
        <dbReference type="EMBL" id="MTK21722.1"/>
    </source>
</evidence>
<dbReference type="AlphaFoldDB" id="A0A9X4XFP0"/>
<dbReference type="GO" id="GO:0016747">
    <property type="term" value="F:acyltransferase activity, transferring groups other than amino-acyl groups"/>
    <property type="evidence" value="ECO:0007669"/>
    <property type="project" value="InterPro"/>
</dbReference>
<dbReference type="InterPro" id="IPR016181">
    <property type="entry name" value="Acyl_CoA_acyltransferase"/>
</dbReference>
<feature type="domain" description="N-acetyltransferase" evidence="1">
    <location>
        <begin position="25"/>
        <end position="172"/>
    </location>
</feature>
<proteinExistence type="predicted"/>
<dbReference type="CDD" id="cd04301">
    <property type="entry name" value="NAT_SF"/>
    <property type="match status" value="1"/>
</dbReference>
<protein>
    <submittedName>
        <fullName evidence="2">GNAT family N-acetyltransferase</fullName>
    </submittedName>
</protein>
<accession>A0A9X4XFP0</accession>
<dbReference type="SUPFAM" id="SSF55729">
    <property type="entry name" value="Acyl-CoA N-acyltransferases (Nat)"/>
    <property type="match status" value="1"/>
</dbReference>
<dbReference type="InterPro" id="IPR000182">
    <property type="entry name" value="GNAT_dom"/>
</dbReference>
<sequence>MLQPYIEGELVYLSEFKKEELPLLLELYEDEEFMEDFGYIEGVVQTYESLYTWYEELKLSEDEIFYSVYEKKTQEWIGFISLMDINEGEREGWLVIGLTQIKRGKGFGKEAMFYLINEAFHQGLTTIRLSVLSHNERAIRLYKKLGFKLEMIYPKEQFPNFFQVDIIELSLEETEFNSR</sequence>
<organism evidence="2 3">
    <name type="scientific">Turicibacter sanguinis</name>
    <dbReference type="NCBI Taxonomy" id="154288"/>
    <lineage>
        <taxon>Bacteria</taxon>
        <taxon>Bacillati</taxon>
        <taxon>Bacillota</taxon>
        <taxon>Erysipelotrichia</taxon>
        <taxon>Erysipelotrichales</taxon>
        <taxon>Turicibacteraceae</taxon>
        <taxon>Turicibacter</taxon>
    </lineage>
</organism>